<dbReference type="GO" id="GO:0016887">
    <property type="term" value="F:ATP hydrolysis activity"/>
    <property type="evidence" value="ECO:0007669"/>
    <property type="project" value="InterPro"/>
</dbReference>
<dbReference type="InterPro" id="IPR015856">
    <property type="entry name" value="ABC_transpr_CbiO/EcfA_su"/>
</dbReference>
<evidence type="ECO:0000256" key="10">
    <source>
        <dbReference type="ARBA" id="ARBA00025157"/>
    </source>
</evidence>
<dbReference type="InterPro" id="IPR003593">
    <property type="entry name" value="AAA+_ATPase"/>
</dbReference>
<gene>
    <name evidence="12" type="ORF">SAMN05216529_107114</name>
</gene>
<evidence type="ECO:0000256" key="3">
    <source>
        <dbReference type="ARBA" id="ARBA00022448"/>
    </source>
</evidence>
<keyword evidence="13" id="KW-1185">Reference proteome</keyword>
<evidence type="ECO:0000313" key="13">
    <source>
        <dbReference type="Proteomes" id="UP000254051"/>
    </source>
</evidence>
<comment type="subcellular location">
    <subcellularLocation>
        <location evidence="1">Cell membrane</location>
        <topology evidence="1">Peripheral membrane protein</topology>
    </subcellularLocation>
</comment>
<sequence length="488" mass="54007">MIQVKSASFKYENAINGAAVKNIHAVIPKGEVVLLCGESGSGKTTFSRLINGLIPSYYEGELEGTVLVEGQDIQEVELYELAPHVGSVFQNPKSQFYTLQTDTEIVFACENIGMEKADILKRFDITVESLHIENLLGKSLFALSGGEKQKIACASVSSLLPEIFVLDEPSSNLDIGTIQELQKILLSWKAQGKTIIIAEHRLAWLRSIADRVLFFKDGKIALDLAADSFWEKTTAEIHNMGLRAHSRFYPEHKRKADSHEKIELRDFRFSYGKTPILNIPLLEVPGGAVVAVLGDNGAGKTTFARCLCGLEKKAQGTLIYKGAPYIGKKRISLCYMVMQDVNHQLFSESVLEEVVLGADIPTDEKKEKIAEEILSELDLLEYKDAHPMSLSGGQRQRVAIASAVASDKEIIVFDEPTSGLDYRHMKEVAGNIHKLSSLGKTEFIITHDPELVAACCDYFVFIEGGTVTRSGEWTSDNIHFVADYFNLL</sequence>
<dbReference type="Proteomes" id="UP000254051">
    <property type="component" value="Unassembled WGS sequence"/>
</dbReference>
<dbReference type="InterPro" id="IPR025662">
    <property type="entry name" value="Sigma_54_int_dom_ATP-bd_1"/>
</dbReference>
<keyword evidence="7 12" id="KW-0067">ATP-binding</keyword>
<organism evidence="12 13">
    <name type="scientific">Faecalicatena contorta</name>
    <dbReference type="NCBI Taxonomy" id="39482"/>
    <lineage>
        <taxon>Bacteria</taxon>
        <taxon>Bacillati</taxon>
        <taxon>Bacillota</taxon>
        <taxon>Clostridia</taxon>
        <taxon>Lachnospirales</taxon>
        <taxon>Lachnospiraceae</taxon>
        <taxon>Faecalicatena</taxon>
    </lineage>
</organism>
<dbReference type="RefSeq" id="WP_109711751.1">
    <property type="nucleotide sequence ID" value="NZ_QGDS01000007.1"/>
</dbReference>
<dbReference type="PANTHER" id="PTHR43553:SF23">
    <property type="entry name" value="ABC TRANSPORTER ATP-BINDING COMPONENT"/>
    <property type="match status" value="1"/>
</dbReference>
<dbReference type="InterPro" id="IPR017871">
    <property type="entry name" value="ABC_transporter-like_CS"/>
</dbReference>
<evidence type="ECO:0000256" key="5">
    <source>
        <dbReference type="ARBA" id="ARBA00022737"/>
    </source>
</evidence>
<dbReference type="InterPro" id="IPR050095">
    <property type="entry name" value="ECF_ABC_transporter_ATP-bd"/>
</dbReference>
<dbReference type="GO" id="GO:0042626">
    <property type="term" value="F:ATPase-coupled transmembrane transporter activity"/>
    <property type="evidence" value="ECO:0007669"/>
    <property type="project" value="TreeGrafter"/>
</dbReference>
<dbReference type="CDD" id="cd03226">
    <property type="entry name" value="ABC_cobalt_CbiO_domain2"/>
    <property type="match status" value="1"/>
</dbReference>
<name>A0A315ZV03_9FIRM</name>
<dbReference type="SMART" id="SM00382">
    <property type="entry name" value="AAA"/>
    <property type="match status" value="2"/>
</dbReference>
<dbReference type="PROSITE" id="PS50893">
    <property type="entry name" value="ABC_TRANSPORTER_2"/>
    <property type="match status" value="2"/>
</dbReference>
<evidence type="ECO:0000259" key="11">
    <source>
        <dbReference type="PROSITE" id="PS50893"/>
    </source>
</evidence>
<dbReference type="AlphaFoldDB" id="A0A315ZV03"/>
<dbReference type="Gene3D" id="3.40.50.300">
    <property type="entry name" value="P-loop containing nucleotide triphosphate hydrolases"/>
    <property type="match status" value="2"/>
</dbReference>
<feature type="domain" description="ABC transporter" evidence="11">
    <location>
        <begin position="2"/>
        <end position="242"/>
    </location>
</feature>
<evidence type="ECO:0000256" key="1">
    <source>
        <dbReference type="ARBA" id="ARBA00004202"/>
    </source>
</evidence>
<accession>A0A315ZV03</accession>
<evidence type="ECO:0000256" key="2">
    <source>
        <dbReference type="ARBA" id="ARBA00005417"/>
    </source>
</evidence>
<evidence type="ECO:0000256" key="7">
    <source>
        <dbReference type="ARBA" id="ARBA00022840"/>
    </source>
</evidence>
<evidence type="ECO:0000313" key="12">
    <source>
        <dbReference type="EMBL" id="SUQ14660.1"/>
    </source>
</evidence>
<dbReference type="Pfam" id="PF00005">
    <property type="entry name" value="ABC_tran"/>
    <property type="match status" value="2"/>
</dbReference>
<dbReference type="PROSITE" id="PS00211">
    <property type="entry name" value="ABC_TRANSPORTER_1"/>
    <property type="match status" value="1"/>
</dbReference>
<evidence type="ECO:0000256" key="9">
    <source>
        <dbReference type="ARBA" id="ARBA00023136"/>
    </source>
</evidence>
<comment type="function">
    <text evidence="10">Probably part of an ABC transporter complex. Responsible for energy coupling to the transport system.</text>
</comment>
<dbReference type="EMBL" id="UHJJ01000007">
    <property type="protein sequence ID" value="SUQ14660.1"/>
    <property type="molecule type" value="Genomic_DNA"/>
</dbReference>
<evidence type="ECO:0000256" key="4">
    <source>
        <dbReference type="ARBA" id="ARBA00022475"/>
    </source>
</evidence>
<comment type="similarity">
    <text evidence="2">Belongs to the ABC transporter superfamily.</text>
</comment>
<keyword evidence="9" id="KW-0472">Membrane</keyword>
<dbReference type="GO" id="GO:0043190">
    <property type="term" value="C:ATP-binding cassette (ABC) transporter complex"/>
    <property type="evidence" value="ECO:0007669"/>
    <property type="project" value="TreeGrafter"/>
</dbReference>
<dbReference type="PANTHER" id="PTHR43553">
    <property type="entry name" value="HEAVY METAL TRANSPORTER"/>
    <property type="match status" value="1"/>
</dbReference>
<reference evidence="13" key="1">
    <citation type="submission" date="2017-07" db="EMBL/GenBank/DDBJ databases">
        <authorList>
            <person name="Varghese N."/>
            <person name="Submissions S."/>
        </authorList>
    </citation>
    <scope>NUCLEOTIDE SEQUENCE [LARGE SCALE GENOMIC DNA]</scope>
    <source>
        <strain evidence="13">NLAE-zl-C134</strain>
    </source>
</reference>
<dbReference type="SUPFAM" id="SSF52540">
    <property type="entry name" value="P-loop containing nucleoside triphosphate hydrolases"/>
    <property type="match status" value="2"/>
</dbReference>
<keyword evidence="6" id="KW-0547">Nucleotide-binding</keyword>
<dbReference type="InterPro" id="IPR027417">
    <property type="entry name" value="P-loop_NTPase"/>
</dbReference>
<dbReference type="PROSITE" id="PS00675">
    <property type="entry name" value="SIGMA54_INTERACT_1"/>
    <property type="match status" value="1"/>
</dbReference>
<dbReference type="InterPro" id="IPR003439">
    <property type="entry name" value="ABC_transporter-like_ATP-bd"/>
</dbReference>
<evidence type="ECO:0000256" key="8">
    <source>
        <dbReference type="ARBA" id="ARBA00022967"/>
    </source>
</evidence>
<evidence type="ECO:0000256" key="6">
    <source>
        <dbReference type="ARBA" id="ARBA00022741"/>
    </source>
</evidence>
<proteinExistence type="inferred from homology"/>
<dbReference type="OrthoDB" id="501320at2"/>
<protein>
    <submittedName>
        <fullName evidence="12">Energy-coupling factor transport system ATP-binding protein</fullName>
    </submittedName>
</protein>
<feature type="domain" description="ABC transporter" evidence="11">
    <location>
        <begin position="262"/>
        <end position="487"/>
    </location>
</feature>
<keyword evidence="5" id="KW-0677">Repeat</keyword>
<keyword evidence="4" id="KW-1003">Cell membrane</keyword>
<dbReference type="CDD" id="cd03225">
    <property type="entry name" value="ABC_cobalt_CbiO_domain1"/>
    <property type="match status" value="1"/>
</dbReference>
<keyword evidence="8" id="KW-1278">Translocase</keyword>
<keyword evidence="3" id="KW-0813">Transport</keyword>
<dbReference type="GO" id="GO:0005524">
    <property type="term" value="F:ATP binding"/>
    <property type="evidence" value="ECO:0007669"/>
    <property type="project" value="UniProtKB-KW"/>
</dbReference>